<dbReference type="Gene3D" id="1.10.1740.10">
    <property type="match status" value="1"/>
</dbReference>
<keyword evidence="3" id="KW-0731">Sigma factor</keyword>
<evidence type="ECO:0000256" key="4">
    <source>
        <dbReference type="ARBA" id="ARBA00023125"/>
    </source>
</evidence>
<dbReference type="GO" id="GO:0006352">
    <property type="term" value="P:DNA-templated transcription initiation"/>
    <property type="evidence" value="ECO:0007669"/>
    <property type="project" value="InterPro"/>
</dbReference>
<comment type="similarity">
    <text evidence="1">Belongs to the sigma-70 factor family. ECF subfamily.</text>
</comment>
<evidence type="ECO:0000256" key="2">
    <source>
        <dbReference type="ARBA" id="ARBA00023015"/>
    </source>
</evidence>
<dbReference type="Gene3D" id="1.10.10.10">
    <property type="entry name" value="Winged helix-like DNA-binding domain superfamily/Winged helix DNA-binding domain"/>
    <property type="match status" value="1"/>
</dbReference>
<dbReference type="GO" id="GO:0003677">
    <property type="term" value="F:DNA binding"/>
    <property type="evidence" value="ECO:0007669"/>
    <property type="project" value="UniProtKB-KW"/>
</dbReference>
<dbReference type="InterPro" id="IPR013249">
    <property type="entry name" value="RNA_pol_sigma70_r4_t2"/>
</dbReference>
<evidence type="ECO:0000256" key="5">
    <source>
        <dbReference type="ARBA" id="ARBA00023163"/>
    </source>
</evidence>
<dbReference type="Proteomes" id="UP001138802">
    <property type="component" value="Unassembled WGS sequence"/>
</dbReference>
<dbReference type="AlphaFoldDB" id="A0A9X1B9E1"/>
<keyword evidence="5" id="KW-0804">Transcription</keyword>
<evidence type="ECO:0000256" key="1">
    <source>
        <dbReference type="ARBA" id="ARBA00010641"/>
    </source>
</evidence>
<dbReference type="SUPFAM" id="SSF88946">
    <property type="entry name" value="Sigma2 domain of RNA polymerase sigma factors"/>
    <property type="match status" value="1"/>
</dbReference>
<name>A0A9X1B9E1_9GAMM</name>
<keyword evidence="9" id="KW-1185">Reference proteome</keyword>
<dbReference type="InterPro" id="IPR039425">
    <property type="entry name" value="RNA_pol_sigma-70-like"/>
</dbReference>
<gene>
    <name evidence="8" type="ORF">CKO25_14600</name>
</gene>
<sequence length="188" mass="21196">MTIPSPPADDFEAKLHPLWLRAQAGDEVAYRQALTCIAERLRGFLRRRMQSLPDELEDLVQETLLAIHLQRGTYDAAVPVSRWALAIARHKLIDLWRRRGRREALHEPLDKLAERDQPAVHEEPTAQRDLTTLLAELPPAQHQAIALIKLEGLSIAEASRRTGVSASALKVQVHRGIKRLAELVRQTG</sequence>
<dbReference type="Pfam" id="PF08281">
    <property type="entry name" value="Sigma70_r4_2"/>
    <property type="match status" value="1"/>
</dbReference>
<evidence type="ECO:0000313" key="9">
    <source>
        <dbReference type="Proteomes" id="UP001138802"/>
    </source>
</evidence>
<dbReference type="InterPro" id="IPR013324">
    <property type="entry name" value="RNA_pol_sigma_r3/r4-like"/>
</dbReference>
<evidence type="ECO:0000259" key="7">
    <source>
        <dbReference type="Pfam" id="PF08281"/>
    </source>
</evidence>
<dbReference type="EMBL" id="NRSD01000016">
    <property type="protein sequence ID" value="MBK1645859.1"/>
    <property type="molecule type" value="Genomic_DNA"/>
</dbReference>
<dbReference type="PANTHER" id="PTHR43133">
    <property type="entry name" value="RNA POLYMERASE ECF-TYPE SIGMA FACTO"/>
    <property type="match status" value="1"/>
</dbReference>
<keyword evidence="2" id="KW-0805">Transcription regulation</keyword>
<dbReference type="InterPro" id="IPR007627">
    <property type="entry name" value="RNA_pol_sigma70_r2"/>
</dbReference>
<evidence type="ECO:0000313" key="8">
    <source>
        <dbReference type="EMBL" id="MBK1645859.1"/>
    </source>
</evidence>
<protein>
    <submittedName>
        <fullName evidence="8">RNA polymerase subunit sigma</fullName>
    </submittedName>
</protein>
<dbReference type="NCBIfam" id="TIGR02937">
    <property type="entry name" value="sigma70-ECF"/>
    <property type="match status" value="1"/>
</dbReference>
<dbReference type="Pfam" id="PF04542">
    <property type="entry name" value="Sigma70_r2"/>
    <property type="match status" value="1"/>
</dbReference>
<comment type="caution">
    <text evidence="8">The sequence shown here is derived from an EMBL/GenBank/DDBJ whole genome shotgun (WGS) entry which is preliminary data.</text>
</comment>
<dbReference type="GO" id="GO:0016987">
    <property type="term" value="F:sigma factor activity"/>
    <property type="evidence" value="ECO:0007669"/>
    <property type="project" value="UniProtKB-KW"/>
</dbReference>
<dbReference type="InterPro" id="IPR013325">
    <property type="entry name" value="RNA_pol_sigma_r2"/>
</dbReference>
<dbReference type="InterPro" id="IPR014284">
    <property type="entry name" value="RNA_pol_sigma-70_dom"/>
</dbReference>
<evidence type="ECO:0000259" key="6">
    <source>
        <dbReference type="Pfam" id="PF04542"/>
    </source>
</evidence>
<accession>A0A9X1B9E1</accession>
<proteinExistence type="inferred from homology"/>
<evidence type="ECO:0000256" key="3">
    <source>
        <dbReference type="ARBA" id="ARBA00023082"/>
    </source>
</evidence>
<dbReference type="InterPro" id="IPR036388">
    <property type="entry name" value="WH-like_DNA-bd_sf"/>
</dbReference>
<dbReference type="RefSeq" id="WP_200388664.1">
    <property type="nucleotide sequence ID" value="NZ_NRSD01000016.1"/>
</dbReference>
<feature type="domain" description="RNA polymerase sigma factor 70 region 4 type 2" evidence="7">
    <location>
        <begin position="128"/>
        <end position="180"/>
    </location>
</feature>
<dbReference type="PANTHER" id="PTHR43133:SF58">
    <property type="entry name" value="ECF RNA POLYMERASE SIGMA FACTOR SIGD"/>
    <property type="match status" value="1"/>
</dbReference>
<keyword evidence="4" id="KW-0238">DNA-binding</keyword>
<dbReference type="SUPFAM" id="SSF88659">
    <property type="entry name" value="Sigma3 and sigma4 domains of RNA polymerase sigma factors"/>
    <property type="match status" value="1"/>
</dbReference>
<reference evidence="8 9" key="1">
    <citation type="journal article" date="2020" name="Microorganisms">
        <title>Osmotic Adaptation and Compatible Solute Biosynthesis of Phototrophic Bacteria as Revealed from Genome Analyses.</title>
        <authorList>
            <person name="Imhoff J.F."/>
            <person name="Rahn T."/>
            <person name="Kunzel S."/>
            <person name="Keller A."/>
            <person name="Neulinger S.C."/>
        </authorList>
    </citation>
    <scope>NUCLEOTIDE SEQUENCE [LARGE SCALE GENOMIC DNA]</scope>
    <source>
        <strain evidence="8 9">DSM 21303</strain>
    </source>
</reference>
<feature type="domain" description="RNA polymerase sigma-70 region 2" evidence="6">
    <location>
        <begin position="40"/>
        <end position="102"/>
    </location>
</feature>
<organism evidence="8 9">
    <name type="scientific">Thiocapsa imhoffii</name>
    <dbReference type="NCBI Taxonomy" id="382777"/>
    <lineage>
        <taxon>Bacteria</taxon>
        <taxon>Pseudomonadati</taxon>
        <taxon>Pseudomonadota</taxon>
        <taxon>Gammaproteobacteria</taxon>
        <taxon>Chromatiales</taxon>
        <taxon>Chromatiaceae</taxon>
        <taxon>Thiocapsa</taxon>
    </lineage>
</organism>